<dbReference type="EMBL" id="JAMSHJ010000003">
    <property type="protein sequence ID" value="KAI5429382.1"/>
    <property type="molecule type" value="Genomic_DNA"/>
</dbReference>
<gene>
    <name evidence="9" type="ORF">KIW84_034116</name>
</gene>
<evidence type="ECO:0000256" key="7">
    <source>
        <dbReference type="RuleBase" id="RU004504"/>
    </source>
</evidence>
<reference evidence="9 10" key="1">
    <citation type="journal article" date="2022" name="Nat. Genet.">
        <title>Improved pea reference genome and pan-genome highlight genomic features and evolutionary characteristics.</title>
        <authorList>
            <person name="Yang T."/>
            <person name="Liu R."/>
            <person name="Luo Y."/>
            <person name="Hu S."/>
            <person name="Wang D."/>
            <person name="Wang C."/>
            <person name="Pandey M.K."/>
            <person name="Ge S."/>
            <person name="Xu Q."/>
            <person name="Li N."/>
            <person name="Li G."/>
            <person name="Huang Y."/>
            <person name="Saxena R.K."/>
            <person name="Ji Y."/>
            <person name="Li M."/>
            <person name="Yan X."/>
            <person name="He Y."/>
            <person name="Liu Y."/>
            <person name="Wang X."/>
            <person name="Xiang C."/>
            <person name="Varshney R.K."/>
            <person name="Ding H."/>
            <person name="Gao S."/>
            <person name="Zong X."/>
        </authorList>
    </citation>
    <scope>NUCLEOTIDE SEQUENCE [LARGE SCALE GENOMIC DNA]</scope>
    <source>
        <strain evidence="9 10">cv. Zhongwan 6</strain>
    </source>
</reference>
<comment type="pathway">
    <text evidence="4">Amino-acid biosynthesis.</text>
</comment>
<comment type="caution">
    <text evidence="9">The sequence shown here is derived from an EMBL/GenBank/DDBJ whole genome shotgun (WGS) entry which is preliminary data.</text>
</comment>
<dbReference type="Gramene" id="Psat03G0411600-T1">
    <property type="protein sequence ID" value="KAI5429382.1"/>
    <property type="gene ID" value="KIW84_034116"/>
</dbReference>
<comment type="catalytic activity">
    <reaction evidence="5">
        <text>O-phospho-L-serine + 2-oxoglutarate = 3-phosphooxypyruvate + L-glutamate</text>
        <dbReference type="Rhea" id="RHEA:14329"/>
        <dbReference type="ChEBI" id="CHEBI:16810"/>
        <dbReference type="ChEBI" id="CHEBI:18110"/>
        <dbReference type="ChEBI" id="CHEBI:29985"/>
        <dbReference type="ChEBI" id="CHEBI:57524"/>
        <dbReference type="EC" id="2.6.1.52"/>
    </reaction>
</comment>
<dbReference type="SUPFAM" id="SSF53383">
    <property type="entry name" value="PLP-dependent transferases"/>
    <property type="match status" value="1"/>
</dbReference>
<dbReference type="PROSITE" id="PS00595">
    <property type="entry name" value="AA_TRANSFER_CLASS_5"/>
    <property type="match status" value="1"/>
</dbReference>
<dbReference type="Pfam" id="PF00266">
    <property type="entry name" value="Aminotran_5"/>
    <property type="match status" value="1"/>
</dbReference>
<evidence type="ECO:0000259" key="8">
    <source>
        <dbReference type="Pfam" id="PF00266"/>
    </source>
</evidence>
<organism evidence="9 10">
    <name type="scientific">Pisum sativum</name>
    <name type="common">Garden pea</name>
    <name type="synonym">Lathyrus oleraceus</name>
    <dbReference type="NCBI Taxonomy" id="3888"/>
    <lineage>
        <taxon>Eukaryota</taxon>
        <taxon>Viridiplantae</taxon>
        <taxon>Streptophyta</taxon>
        <taxon>Embryophyta</taxon>
        <taxon>Tracheophyta</taxon>
        <taxon>Spermatophyta</taxon>
        <taxon>Magnoliopsida</taxon>
        <taxon>eudicotyledons</taxon>
        <taxon>Gunneridae</taxon>
        <taxon>Pentapetalae</taxon>
        <taxon>rosids</taxon>
        <taxon>fabids</taxon>
        <taxon>Fabales</taxon>
        <taxon>Fabaceae</taxon>
        <taxon>Papilionoideae</taxon>
        <taxon>50 kb inversion clade</taxon>
        <taxon>NPAAA clade</taxon>
        <taxon>Hologalegina</taxon>
        <taxon>IRL clade</taxon>
        <taxon>Fabeae</taxon>
        <taxon>Lathyrus</taxon>
    </lineage>
</organism>
<evidence type="ECO:0000256" key="6">
    <source>
        <dbReference type="RuleBase" id="RU004075"/>
    </source>
</evidence>
<evidence type="ECO:0000256" key="5">
    <source>
        <dbReference type="ARBA" id="ARBA00049007"/>
    </source>
</evidence>
<sequence length="117" mass="12459">MRSNRSGDFFLEKDSPTTSKLAADLTTVQIAFNSVVNLDALGSKEEELRSLKPVCKKTNNQSGILVADVSPNFCSKHDDVSKFGLIYAGAQKNVGPSGVTVAIVRNDLIGNAQSSTL</sequence>
<dbReference type="PANTHER" id="PTHR43247:SF1">
    <property type="entry name" value="PHOSPHOSERINE AMINOTRANSFERASE"/>
    <property type="match status" value="1"/>
</dbReference>
<dbReference type="GO" id="GO:0009570">
    <property type="term" value="C:chloroplast stroma"/>
    <property type="evidence" value="ECO:0007669"/>
    <property type="project" value="TreeGrafter"/>
</dbReference>
<dbReference type="GO" id="GO:0030170">
    <property type="term" value="F:pyridoxal phosphate binding"/>
    <property type="evidence" value="ECO:0007669"/>
    <property type="project" value="TreeGrafter"/>
</dbReference>
<dbReference type="InterPro" id="IPR015424">
    <property type="entry name" value="PyrdxlP-dep_Trfase"/>
</dbReference>
<evidence type="ECO:0000313" key="10">
    <source>
        <dbReference type="Proteomes" id="UP001058974"/>
    </source>
</evidence>
<name>A0A9D5AYX8_PEA</name>
<evidence type="ECO:0000256" key="3">
    <source>
        <dbReference type="ARBA" id="ARBA00022898"/>
    </source>
</evidence>
<dbReference type="GO" id="GO:0004648">
    <property type="term" value="F:O-phospho-L-serine:2-oxoglutarate aminotransferase activity"/>
    <property type="evidence" value="ECO:0007669"/>
    <property type="project" value="UniProtKB-EC"/>
</dbReference>
<dbReference type="GO" id="GO:0006564">
    <property type="term" value="P:L-serine biosynthetic process"/>
    <property type="evidence" value="ECO:0007669"/>
    <property type="project" value="InterPro"/>
</dbReference>
<dbReference type="PANTHER" id="PTHR43247">
    <property type="entry name" value="PHOSPHOSERINE AMINOTRANSFERASE"/>
    <property type="match status" value="1"/>
</dbReference>
<feature type="domain" description="Aminotransferase class V" evidence="8">
    <location>
        <begin position="46"/>
        <end position="114"/>
    </location>
</feature>
<dbReference type="Proteomes" id="UP001058974">
    <property type="component" value="Chromosome 3"/>
</dbReference>
<proteinExistence type="inferred from homology"/>
<accession>A0A9D5AYX8</accession>
<dbReference type="AlphaFoldDB" id="A0A9D5AYX8"/>
<dbReference type="InterPro" id="IPR020578">
    <property type="entry name" value="Aminotrans_V_PyrdxlP_BS"/>
</dbReference>
<dbReference type="Gene3D" id="3.40.640.10">
    <property type="entry name" value="Type I PLP-dependent aspartate aminotransferase-like (Major domain)"/>
    <property type="match status" value="1"/>
</dbReference>
<evidence type="ECO:0000256" key="2">
    <source>
        <dbReference type="ARBA" id="ARBA00022679"/>
    </source>
</evidence>
<evidence type="ECO:0000313" key="9">
    <source>
        <dbReference type="EMBL" id="KAI5429382.1"/>
    </source>
</evidence>
<keyword evidence="3" id="KW-0663">Pyridoxal phosphate</keyword>
<keyword evidence="10" id="KW-1185">Reference proteome</keyword>
<evidence type="ECO:0000256" key="4">
    <source>
        <dbReference type="ARBA" id="ARBA00029440"/>
    </source>
</evidence>
<dbReference type="InterPro" id="IPR015421">
    <property type="entry name" value="PyrdxlP-dep_Trfase_major"/>
</dbReference>
<evidence type="ECO:0000256" key="1">
    <source>
        <dbReference type="ARBA" id="ARBA00001933"/>
    </source>
</evidence>
<dbReference type="InterPro" id="IPR000192">
    <property type="entry name" value="Aminotrans_V_dom"/>
</dbReference>
<dbReference type="InterPro" id="IPR022278">
    <property type="entry name" value="Pser_aminoTfrase"/>
</dbReference>
<comment type="similarity">
    <text evidence="6">Belongs to the class-V pyridoxal-phosphate-dependent aminotransferase family.</text>
</comment>
<protein>
    <recommendedName>
        <fullName evidence="8">Aminotransferase class V domain-containing protein</fullName>
    </recommendedName>
</protein>
<comment type="cofactor">
    <cofactor evidence="1 7">
        <name>pyridoxal 5'-phosphate</name>
        <dbReference type="ChEBI" id="CHEBI:597326"/>
    </cofactor>
</comment>
<keyword evidence="2" id="KW-0808">Transferase</keyword>